<evidence type="ECO:0000256" key="2">
    <source>
        <dbReference type="ARBA" id="ARBA00009610"/>
    </source>
</evidence>
<keyword evidence="6" id="KW-1185">Reference proteome</keyword>
<evidence type="ECO:0000259" key="4">
    <source>
        <dbReference type="Pfam" id="PF10181"/>
    </source>
</evidence>
<dbReference type="EMBL" id="CAFZ01000003">
    <property type="protein sequence ID" value="CCA66617.1"/>
    <property type="molecule type" value="Genomic_DNA"/>
</dbReference>
<evidence type="ECO:0000256" key="3">
    <source>
        <dbReference type="SAM" id="Phobius"/>
    </source>
</evidence>
<comment type="caution">
    <text evidence="5">The sequence shown here is derived from an EMBL/GenBank/DDBJ whole genome shotgun (WGS) entry which is preliminary data.</text>
</comment>
<dbReference type="HOGENOM" id="CLU_114240_0_0_1"/>
<sequence length="195" mass="22762">MRPLSDAHPELEIIDNLPLFIEYRVYNCSLTKDGSNRLRRRYGVSLRDVSHFSVSIYIWTVLHYPLVGGLLLVMLAHAMCTQLLWESLVVLPDLGLQIETARGISMPFFTQPLFTSRAFIPLEDIHDILINEGLHRWSWYYYLAIFQRPSSFKRNQLDLKLRLAFKDILPPLAVLRIVYHNARQILFHNVQTRGA</sequence>
<feature type="domain" description="Phosphatidylinositol N-acetylglucosaminyltransferase subunit H conserved" evidence="4">
    <location>
        <begin position="87"/>
        <end position="154"/>
    </location>
</feature>
<protein>
    <recommendedName>
        <fullName evidence="4">Phosphatidylinositol N-acetylglucosaminyltransferase subunit H conserved domain-containing protein</fullName>
    </recommendedName>
</protein>
<dbReference type="GO" id="GO:0006506">
    <property type="term" value="P:GPI anchor biosynthetic process"/>
    <property type="evidence" value="ECO:0007669"/>
    <property type="project" value="UniProtKB-UniPathway"/>
</dbReference>
<dbReference type="Proteomes" id="UP000007148">
    <property type="component" value="Unassembled WGS sequence"/>
</dbReference>
<feature type="transmembrane region" description="Helical" evidence="3">
    <location>
        <begin position="56"/>
        <end position="76"/>
    </location>
</feature>
<dbReference type="InParanoid" id="G4T5J0"/>
<dbReference type="OrthoDB" id="6256716at2759"/>
<dbReference type="OMA" id="NEGLHGW"/>
<dbReference type="AlphaFoldDB" id="G4T5J0"/>
<dbReference type="PANTHER" id="PTHR15231">
    <property type="entry name" value="PHOSPHATIDYLINOSITOL N-ACETYLGLUCOSAMINYLTRANSFERASE SUBUNIT H"/>
    <property type="match status" value="1"/>
</dbReference>
<reference evidence="5 6" key="1">
    <citation type="journal article" date="2011" name="PLoS Pathog.">
        <title>Endophytic Life Strategies Decoded by Genome and Transcriptome Analyses of the Mutualistic Root Symbiont Piriformospora indica.</title>
        <authorList>
            <person name="Zuccaro A."/>
            <person name="Lahrmann U."/>
            <person name="Guldener U."/>
            <person name="Langen G."/>
            <person name="Pfiffi S."/>
            <person name="Biedenkopf D."/>
            <person name="Wong P."/>
            <person name="Samans B."/>
            <person name="Grimm C."/>
            <person name="Basiewicz M."/>
            <person name="Murat C."/>
            <person name="Martin F."/>
            <person name="Kogel K.H."/>
        </authorList>
    </citation>
    <scope>NUCLEOTIDE SEQUENCE [LARGE SCALE GENOMIC DNA]</scope>
    <source>
        <strain evidence="5 6">DSM 11827</strain>
    </source>
</reference>
<evidence type="ECO:0000313" key="6">
    <source>
        <dbReference type="Proteomes" id="UP000007148"/>
    </source>
</evidence>
<keyword evidence="3" id="KW-0472">Membrane</keyword>
<accession>G4T5J0</accession>
<dbReference type="Pfam" id="PF10181">
    <property type="entry name" value="PIG-H"/>
    <property type="match status" value="1"/>
</dbReference>
<comment type="similarity">
    <text evidence="2">Belongs to the PIGH family.</text>
</comment>
<proteinExistence type="inferred from homology"/>
<dbReference type="PANTHER" id="PTHR15231:SF1">
    <property type="entry name" value="PHOSPHATIDYLINOSITOL N-ACETYLGLUCOSAMINYLTRANSFERASE SUBUNIT H"/>
    <property type="match status" value="1"/>
</dbReference>
<dbReference type="GO" id="GO:0000506">
    <property type="term" value="C:glycosylphosphatidylinositol-N-acetylglucosaminyltransferase (GPI-GnT) complex"/>
    <property type="evidence" value="ECO:0007669"/>
    <property type="project" value="InterPro"/>
</dbReference>
<dbReference type="UniPathway" id="UPA00196"/>
<dbReference type="InterPro" id="IPR019328">
    <property type="entry name" value="PIGH-H_dom"/>
</dbReference>
<dbReference type="FunCoup" id="G4T5J0">
    <property type="interactions" value="72"/>
</dbReference>
<dbReference type="InterPro" id="IPR044215">
    <property type="entry name" value="PIG-H"/>
</dbReference>
<comment type="pathway">
    <text evidence="1">Glycolipid biosynthesis; glycosylphosphatidylinositol-anchor biosynthesis.</text>
</comment>
<evidence type="ECO:0000256" key="1">
    <source>
        <dbReference type="ARBA" id="ARBA00004687"/>
    </source>
</evidence>
<organism evidence="5 6">
    <name type="scientific">Serendipita indica (strain DSM 11827)</name>
    <name type="common">Root endophyte fungus</name>
    <name type="synonym">Piriformospora indica</name>
    <dbReference type="NCBI Taxonomy" id="1109443"/>
    <lineage>
        <taxon>Eukaryota</taxon>
        <taxon>Fungi</taxon>
        <taxon>Dikarya</taxon>
        <taxon>Basidiomycota</taxon>
        <taxon>Agaricomycotina</taxon>
        <taxon>Agaricomycetes</taxon>
        <taxon>Sebacinales</taxon>
        <taxon>Serendipitaceae</taxon>
        <taxon>Serendipita</taxon>
    </lineage>
</organism>
<gene>
    <name evidence="5" type="ORF">PIIN_00300</name>
</gene>
<keyword evidence="3" id="KW-0812">Transmembrane</keyword>
<dbReference type="STRING" id="1109443.G4T5J0"/>
<keyword evidence="3" id="KW-1133">Transmembrane helix</keyword>
<name>G4T5J0_SERID</name>
<evidence type="ECO:0000313" key="5">
    <source>
        <dbReference type="EMBL" id="CCA66617.1"/>
    </source>
</evidence>
<dbReference type="eggNOG" id="KOG4551">
    <property type="taxonomic scope" value="Eukaryota"/>
</dbReference>